<dbReference type="InterPro" id="IPR009081">
    <property type="entry name" value="PP-bd_ACP"/>
</dbReference>
<dbReference type="PROSITE" id="PS50075">
    <property type="entry name" value="CARRIER"/>
    <property type="match status" value="1"/>
</dbReference>
<evidence type="ECO:0000259" key="1">
    <source>
        <dbReference type="PROSITE" id="PS50075"/>
    </source>
</evidence>
<evidence type="ECO:0000313" key="3">
    <source>
        <dbReference type="Proteomes" id="UP000011135"/>
    </source>
</evidence>
<dbReference type="EMBL" id="AMZN01000146">
    <property type="protein sequence ID" value="ELR68116.1"/>
    <property type="molecule type" value="Genomic_DNA"/>
</dbReference>
<dbReference type="SUPFAM" id="SSF56801">
    <property type="entry name" value="Acetyl-CoA synthetase-like"/>
    <property type="match status" value="1"/>
</dbReference>
<dbReference type="STRING" id="1237149.C900_00932"/>
<dbReference type="GO" id="GO:0043041">
    <property type="term" value="P:amino acid activation for nonribosomal peptide biosynthetic process"/>
    <property type="evidence" value="ECO:0007669"/>
    <property type="project" value="TreeGrafter"/>
</dbReference>
<organism evidence="2 3">
    <name type="scientific">Fulvivirga imtechensis AK7</name>
    <dbReference type="NCBI Taxonomy" id="1237149"/>
    <lineage>
        <taxon>Bacteria</taxon>
        <taxon>Pseudomonadati</taxon>
        <taxon>Bacteroidota</taxon>
        <taxon>Cytophagia</taxon>
        <taxon>Cytophagales</taxon>
        <taxon>Fulvivirgaceae</taxon>
        <taxon>Fulvivirga</taxon>
    </lineage>
</organism>
<proteinExistence type="predicted"/>
<gene>
    <name evidence="2" type="ORF">C900_00932</name>
</gene>
<protein>
    <submittedName>
        <fullName evidence="2">Long-chain-fatty-acid--CoA ligase</fullName>
    </submittedName>
</protein>
<evidence type="ECO:0000313" key="2">
    <source>
        <dbReference type="EMBL" id="ELR68116.1"/>
    </source>
</evidence>
<dbReference type="Pfam" id="PF00501">
    <property type="entry name" value="AMP-binding"/>
    <property type="match status" value="1"/>
</dbReference>
<keyword evidence="2" id="KW-0436">Ligase</keyword>
<dbReference type="SUPFAM" id="SSF47336">
    <property type="entry name" value="ACP-like"/>
    <property type="match status" value="1"/>
</dbReference>
<dbReference type="GO" id="GO:0016874">
    <property type="term" value="F:ligase activity"/>
    <property type="evidence" value="ECO:0007669"/>
    <property type="project" value="UniProtKB-KW"/>
</dbReference>
<dbReference type="GO" id="GO:0005737">
    <property type="term" value="C:cytoplasm"/>
    <property type="evidence" value="ECO:0007669"/>
    <property type="project" value="TreeGrafter"/>
</dbReference>
<dbReference type="PANTHER" id="PTHR45527">
    <property type="entry name" value="NONRIBOSOMAL PEPTIDE SYNTHETASE"/>
    <property type="match status" value="1"/>
</dbReference>
<dbReference type="InterPro" id="IPR042099">
    <property type="entry name" value="ANL_N_sf"/>
</dbReference>
<keyword evidence="3" id="KW-1185">Reference proteome</keyword>
<dbReference type="GO" id="GO:0031177">
    <property type="term" value="F:phosphopantetheine binding"/>
    <property type="evidence" value="ECO:0007669"/>
    <property type="project" value="TreeGrafter"/>
</dbReference>
<dbReference type="Gene3D" id="1.10.1200.10">
    <property type="entry name" value="ACP-like"/>
    <property type="match status" value="1"/>
</dbReference>
<dbReference type="InterPro" id="IPR000873">
    <property type="entry name" value="AMP-dep_synth/lig_dom"/>
</dbReference>
<dbReference type="eggNOG" id="COG1020">
    <property type="taxonomic scope" value="Bacteria"/>
</dbReference>
<accession>L8JGX1</accession>
<dbReference type="InterPro" id="IPR020845">
    <property type="entry name" value="AMP-binding_CS"/>
</dbReference>
<dbReference type="InterPro" id="IPR010071">
    <property type="entry name" value="AA_adenyl_dom"/>
</dbReference>
<dbReference type="PROSITE" id="PS00455">
    <property type="entry name" value="AMP_BINDING"/>
    <property type="match status" value="1"/>
</dbReference>
<dbReference type="NCBIfam" id="TIGR01733">
    <property type="entry name" value="AA-adenyl-dom"/>
    <property type="match status" value="1"/>
</dbReference>
<dbReference type="AlphaFoldDB" id="L8JGX1"/>
<dbReference type="OrthoDB" id="9778383at2"/>
<dbReference type="Gene3D" id="3.40.50.12780">
    <property type="entry name" value="N-terminal domain of ligase-like"/>
    <property type="match status" value="1"/>
</dbReference>
<dbReference type="GO" id="GO:0044550">
    <property type="term" value="P:secondary metabolite biosynthetic process"/>
    <property type="evidence" value="ECO:0007669"/>
    <property type="project" value="TreeGrafter"/>
</dbReference>
<dbReference type="InterPro" id="IPR045851">
    <property type="entry name" value="AMP-bd_C_sf"/>
</dbReference>
<sequence>MYTQQNLKEILKSFDDKTAVEENGRSISYPELLHRSERVSTFLLNEFTPQSRIGICANEITDLVTSVLGVVLARCVFVPLDTSLPQQRLSHIISESNLDAVITSGIDMSKVNKERIRTFELTDLSEKDTNIKNDHVTEYQEEDDLYIFFTSGSTGVPKGIVGKNGSLWHFIKWEIKTFNIKPGCRFSQLISPFFDAFLRDIFVPLMSGGTICVPPGDEDFFSSQKLRQWIDDEKINLVHCVPSVFRIFNNDKISTDSFKELKYVLLSGERIIPSELTHWYEIFKDRIQLVNLYGTTEATMVSSYYYIRPEDISKEKIPIGKPIDDADLIVLDDNGRLCQPNSTGNLHIASQYLSKGYLNDPDLTEKRFITLNGATFLRRRAFCTGDRAKLLPDGSIDLLGREDRMIKVRGIRVDLDEIENLLVKYPEIERVAVVYNEKRSSIIAFITKSSDHRNDQNLAGKIMIYLDGYLPVYMLPSKINIEEKLPYLTNGKVNYRKLLEDDDPGEIVPPANQIEKDLVEIWSDILNIQKHMVDVTKSFFELGGHSINVIILVNRIFEKFNIKLSVREIFNYPSIRLQSDIIETMGEMKEEDSNLDFTEVSI</sequence>
<dbReference type="Gene3D" id="3.30.300.30">
    <property type="match status" value="1"/>
</dbReference>
<comment type="caution">
    <text evidence="2">The sequence shown here is derived from an EMBL/GenBank/DDBJ whole genome shotgun (WGS) entry which is preliminary data.</text>
</comment>
<dbReference type="Proteomes" id="UP000011135">
    <property type="component" value="Unassembled WGS sequence"/>
</dbReference>
<dbReference type="PANTHER" id="PTHR45527:SF1">
    <property type="entry name" value="FATTY ACID SYNTHASE"/>
    <property type="match status" value="1"/>
</dbReference>
<feature type="domain" description="Carrier" evidence="1">
    <location>
        <begin position="509"/>
        <end position="586"/>
    </location>
</feature>
<dbReference type="CDD" id="cd05930">
    <property type="entry name" value="A_NRPS"/>
    <property type="match status" value="1"/>
</dbReference>
<dbReference type="RefSeq" id="WP_009583670.1">
    <property type="nucleotide sequence ID" value="NZ_AMZN01000146.1"/>
</dbReference>
<name>L8JGX1_9BACT</name>
<dbReference type="Pfam" id="PF00550">
    <property type="entry name" value="PP-binding"/>
    <property type="match status" value="1"/>
</dbReference>
<dbReference type="InterPro" id="IPR036736">
    <property type="entry name" value="ACP-like_sf"/>
</dbReference>
<reference evidence="2 3" key="1">
    <citation type="submission" date="2012-12" db="EMBL/GenBank/DDBJ databases">
        <title>Genome assembly of Fulvivirga imtechensis AK7.</title>
        <authorList>
            <person name="Nupur N."/>
            <person name="Khatri I."/>
            <person name="Kumar R."/>
            <person name="Subramanian S."/>
            <person name="Pinnaka A."/>
        </authorList>
    </citation>
    <scope>NUCLEOTIDE SEQUENCE [LARGE SCALE GENOMIC DNA]</scope>
    <source>
        <strain evidence="2 3">AK7</strain>
    </source>
</reference>